<evidence type="ECO:0000313" key="2">
    <source>
        <dbReference type="EMBL" id="KGA92767.1"/>
    </source>
</evidence>
<accession>A0A094WAS8</accession>
<proteinExistence type="predicted"/>
<reference evidence="2 3" key="1">
    <citation type="submission" date="2014-06" db="EMBL/GenBank/DDBJ databases">
        <title>Draft genome sequence of iron oxidizing acidophile Leptospirillum ferriphilum DSM14647.</title>
        <authorList>
            <person name="Cardenas J.P."/>
            <person name="Lazcano M."/>
            <person name="Ossandon F.J."/>
            <person name="Corbett M."/>
            <person name="Holmes D.S."/>
            <person name="Watkin E."/>
        </authorList>
    </citation>
    <scope>NUCLEOTIDE SEQUENCE [LARGE SCALE GENOMIC DNA]</scope>
    <source>
        <strain evidence="2 3">DSM 14647</strain>
    </source>
</reference>
<keyword evidence="1" id="KW-0812">Transmembrane</keyword>
<protein>
    <submittedName>
        <fullName evidence="2">Uncharacterized protein</fullName>
    </submittedName>
</protein>
<evidence type="ECO:0000256" key="1">
    <source>
        <dbReference type="SAM" id="Phobius"/>
    </source>
</evidence>
<dbReference type="PATRIC" id="fig|178606.4.peg.2524"/>
<feature type="transmembrane region" description="Helical" evidence="1">
    <location>
        <begin position="33"/>
        <end position="59"/>
    </location>
</feature>
<keyword evidence="1" id="KW-0472">Membrane</keyword>
<dbReference type="Proteomes" id="UP000029452">
    <property type="component" value="Unassembled WGS sequence"/>
</dbReference>
<evidence type="ECO:0000313" key="3">
    <source>
        <dbReference type="Proteomes" id="UP000029452"/>
    </source>
</evidence>
<dbReference type="EMBL" id="JPGK01000012">
    <property type="protein sequence ID" value="KGA92767.1"/>
    <property type="molecule type" value="Genomic_DNA"/>
</dbReference>
<dbReference type="AlphaFoldDB" id="A0A094WAS8"/>
<keyword evidence="1" id="KW-1133">Transmembrane helix</keyword>
<dbReference type="RefSeq" id="WP_036083816.1">
    <property type="nucleotide sequence ID" value="NZ_JPGK01000012.1"/>
</dbReference>
<sequence length="102" mass="11104">MGGILMTGPKIPRGVLDPPRIGGVRVPLDIFPFFLLFVAVFFFGVPVASLLVMVGGMALGTGFLRKKGDGFTRGWILWKTASKHHVWRPPVKKEGGASERDV</sequence>
<name>A0A094WAS8_9BACT</name>
<organism evidence="2 3">
    <name type="scientific">Leptospirillum ferriphilum</name>
    <dbReference type="NCBI Taxonomy" id="178606"/>
    <lineage>
        <taxon>Bacteria</taxon>
        <taxon>Pseudomonadati</taxon>
        <taxon>Nitrospirota</taxon>
        <taxon>Nitrospiria</taxon>
        <taxon>Nitrospirales</taxon>
        <taxon>Nitrospiraceae</taxon>
        <taxon>Leptospirillum</taxon>
    </lineage>
</organism>
<gene>
    <name evidence="2" type="ORF">LptCag_0502</name>
</gene>
<comment type="caution">
    <text evidence="2">The sequence shown here is derived from an EMBL/GenBank/DDBJ whole genome shotgun (WGS) entry which is preliminary data.</text>
</comment>